<protein>
    <submittedName>
        <fullName evidence="2">AmmeMemoRadiSam system protein B</fullName>
    </submittedName>
</protein>
<evidence type="ECO:0000256" key="1">
    <source>
        <dbReference type="ARBA" id="ARBA00006315"/>
    </source>
</evidence>
<dbReference type="NCBIfam" id="TIGR04336">
    <property type="entry name" value="AmmeMemoSam_B"/>
    <property type="match status" value="1"/>
</dbReference>
<dbReference type="PANTHER" id="PTHR11060:SF0">
    <property type="entry name" value="PROTEIN MEMO1"/>
    <property type="match status" value="1"/>
</dbReference>
<dbReference type="PANTHER" id="PTHR11060">
    <property type="entry name" value="PROTEIN MEMO1"/>
    <property type="match status" value="1"/>
</dbReference>
<dbReference type="EMBL" id="JACRDE010000088">
    <property type="protein sequence ID" value="MBI5248413.1"/>
    <property type="molecule type" value="Genomic_DNA"/>
</dbReference>
<name>A0A9D6YZ41_9BACT</name>
<dbReference type="AlphaFoldDB" id="A0A9D6YZ41"/>
<comment type="caution">
    <text evidence="2">The sequence shown here is derived from an EMBL/GenBank/DDBJ whole genome shotgun (WGS) entry which is preliminary data.</text>
</comment>
<dbReference type="InterPro" id="IPR002737">
    <property type="entry name" value="MEMO1_fam"/>
</dbReference>
<dbReference type="CDD" id="cd07361">
    <property type="entry name" value="MEMO_like"/>
    <property type="match status" value="1"/>
</dbReference>
<accession>A0A9D6YZ41</accession>
<proteinExistence type="inferred from homology"/>
<reference evidence="2" key="1">
    <citation type="submission" date="2020-07" db="EMBL/GenBank/DDBJ databases">
        <title>Huge and variable diversity of episymbiotic CPR bacteria and DPANN archaea in groundwater ecosystems.</title>
        <authorList>
            <person name="He C.Y."/>
            <person name="Keren R."/>
            <person name="Whittaker M."/>
            <person name="Farag I.F."/>
            <person name="Doudna J."/>
            <person name="Cate J.H.D."/>
            <person name="Banfield J.F."/>
        </authorList>
    </citation>
    <scope>NUCLEOTIDE SEQUENCE</scope>
    <source>
        <strain evidence="2">NC_groundwater_1664_Pr3_B-0.1um_52_9</strain>
    </source>
</reference>
<dbReference type="Gene3D" id="3.40.830.10">
    <property type="entry name" value="LigB-like"/>
    <property type="match status" value="1"/>
</dbReference>
<organism evidence="2 3">
    <name type="scientific">Desulfomonile tiedjei</name>
    <dbReference type="NCBI Taxonomy" id="2358"/>
    <lineage>
        <taxon>Bacteria</taxon>
        <taxon>Pseudomonadati</taxon>
        <taxon>Thermodesulfobacteriota</taxon>
        <taxon>Desulfomonilia</taxon>
        <taxon>Desulfomonilales</taxon>
        <taxon>Desulfomonilaceae</taxon>
        <taxon>Desulfomonile</taxon>
    </lineage>
</organism>
<evidence type="ECO:0000313" key="3">
    <source>
        <dbReference type="Proteomes" id="UP000807825"/>
    </source>
</evidence>
<comment type="similarity">
    <text evidence="1">Belongs to the MEMO1 family.</text>
</comment>
<sequence>MSARKRALPVGWYPSSGEECNFEMDAFLKGFNPPQGLWRGGVVPHAGWYFSGRAAARVISTIAASTQPDRVVIYGGHLTSGHPIIYTDSEWETPLGTLTLDSSFAEELVSARDAVRAGRSFSDNTVEIQLPMIQRFFPGVPVIAVHSPASDGALLLGTAVQALLNELGLSAVYIGSADLTHYGPNYGFVPKGSGASAVQWVKEENDRSLIDKALAMEAQAIIQDARLKHNTCSAGPIASVVTSVLRHGVKKGNLLEYYTSYDVMPNASFVGYAAILY</sequence>
<dbReference type="Pfam" id="PF01875">
    <property type="entry name" value="Memo"/>
    <property type="match status" value="1"/>
</dbReference>
<dbReference type="Proteomes" id="UP000807825">
    <property type="component" value="Unassembled WGS sequence"/>
</dbReference>
<evidence type="ECO:0000313" key="2">
    <source>
        <dbReference type="EMBL" id="MBI5248413.1"/>
    </source>
</evidence>
<gene>
    <name evidence="2" type="primary">amrB</name>
    <name evidence="2" type="ORF">HY912_02865</name>
</gene>